<comment type="function">
    <text evidence="8">Transcriptional regulator.</text>
</comment>
<dbReference type="OrthoDB" id="9806294at2"/>
<dbReference type="GO" id="GO:0003677">
    <property type="term" value="F:DNA binding"/>
    <property type="evidence" value="ECO:0007669"/>
    <property type="project" value="UniProtKB-KW"/>
</dbReference>
<evidence type="ECO:0000256" key="8">
    <source>
        <dbReference type="HAMAP-Rule" id="MF_00476"/>
    </source>
</evidence>
<dbReference type="PANTHER" id="PTHR34719">
    <property type="entry name" value="NICKEL-RESPONSIVE REGULATOR"/>
    <property type="match status" value="1"/>
</dbReference>
<dbReference type="Pfam" id="PF08753">
    <property type="entry name" value="NikR_C"/>
    <property type="match status" value="1"/>
</dbReference>
<feature type="compositionally biased region" description="Basic and acidic residues" evidence="9">
    <location>
        <begin position="135"/>
        <end position="146"/>
    </location>
</feature>
<dbReference type="Proteomes" id="UP000242847">
    <property type="component" value="Unassembled WGS sequence"/>
</dbReference>
<dbReference type="GO" id="GO:0010045">
    <property type="term" value="P:response to nickel cation"/>
    <property type="evidence" value="ECO:0007669"/>
    <property type="project" value="InterPro"/>
</dbReference>
<dbReference type="Gene3D" id="1.10.1220.10">
    <property type="entry name" value="Met repressor-like"/>
    <property type="match status" value="1"/>
</dbReference>
<accession>A0A1S8DH22</accession>
<dbReference type="InterPro" id="IPR045865">
    <property type="entry name" value="ACT-like_dom_sf"/>
</dbReference>
<dbReference type="HAMAP" id="MF_00476">
    <property type="entry name" value="NikR"/>
    <property type="match status" value="1"/>
</dbReference>
<keyword evidence="5 8" id="KW-0805">Transcription regulation</keyword>
<dbReference type="InterPro" id="IPR014864">
    <property type="entry name" value="TF_NikR_Ni-bd_C"/>
</dbReference>
<dbReference type="SUPFAM" id="SSF55021">
    <property type="entry name" value="ACT-like"/>
    <property type="match status" value="1"/>
</dbReference>
<dbReference type="Pfam" id="PF01402">
    <property type="entry name" value="RHH_1"/>
    <property type="match status" value="1"/>
</dbReference>
<evidence type="ECO:0000256" key="6">
    <source>
        <dbReference type="ARBA" id="ARBA00023125"/>
    </source>
</evidence>
<keyword evidence="13" id="KW-1185">Reference proteome</keyword>
<protein>
    <recommendedName>
        <fullName evidence="8">Putative nickel-responsive regulator</fullName>
    </recommendedName>
</protein>
<evidence type="ECO:0000259" key="10">
    <source>
        <dbReference type="Pfam" id="PF01402"/>
    </source>
</evidence>
<feature type="domain" description="Transcription factor NikR nickel binding C-terminal" evidence="11">
    <location>
        <begin position="54"/>
        <end position="128"/>
    </location>
</feature>
<evidence type="ECO:0000259" key="11">
    <source>
        <dbReference type="Pfam" id="PF08753"/>
    </source>
</evidence>
<dbReference type="STRING" id="254161.SAMN05216256_10917"/>
<gene>
    <name evidence="12" type="ORF">BXT89_06365</name>
</gene>
<dbReference type="CDD" id="cd22231">
    <property type="entry name" value="RHH_NikR_HicB-like"/>
    <property type="match status" value="1"/>
</dbReference>
<dbReference type="Gene3D" id="3.30.70.1150">
    <property type="entry name" value="ACT-like. Chain A, domain 2"/>
    <property type="match status" value="1"/>
</dbReference>
<proteinExistence type="inferred from homology"/>
<keyword evidence="6 8" id="KW-0238">DNA-binding</keyword>
<keyword evidence="4" id="KW-0479">Metal-binding</keyword>
<dbReference type="PANTHER" id="PTHR34719:SF2">
    <property type="entry name" value="NICKEL-RESPONSIVE REGULATOR"/>
    <property type="match status" value="1"/>
</dbReference>
<dbReference type="GO" id="GO:0016151">
    <property type="term" value="F:nickel cation binding"/>
    <property type="evidence" value="ECO:0007669"/>
    <property type="project" value="UniProtKB-UniRule"/>
</dbReference>
<keyword evidence="3" id="KW-0533">Nickel</keyword>
<comment type="caution">
    <text evidence="8">Lacks conserved residue(s) required for the propagation of feature annotation.</text>
</comment>
<feature type="domain" description="Ribbon-helix-helix protein CopG" evidence="10">
    <location>
        <begin position="2"/>
        <end position="41"/>
    </location>
</feature>
<reference evidence="12 13" key="1">
    <citation type="submission" date="2017-01" db="EMBL/GenBank/DDBJ databases">
        <title>Draft genome sequence of Pseudomonas pachastrellae type strain CCUG 46540T from a deep sea.</title>
        <authorList>
            <person name="Gomila M."/>
            <person name="Mulet M."/>
            <person name="Lalucat J."/>
            <person name="Garcia-Valdes E."/>
        </authorList>
    </citation>
    <scope>NUCLEOTIDE SEQUENCE [LARGE SCALE GENOMIC DNA]</scope>
    <source>
        <strain evidence="12 13">CCUG 46540</strain>
    </source>
</reference>
<comment type="cofactor">
    <cofactor evidence="1">
        <name>Ni(2+)</name>
        <dbReference type="ChEBI" id="CHEBI:49786"/>
    </cofactor>
</comment>
<dbReference type="InterPro" id="IPR013321">
    <property type="entry name" value="Arc_rbn_hlx_hlx"/>
</dbReference>
<evidence type="ECO:0000256" key="2">
    <source>
        <dbReference type="ARBA" id="ARBA00008478"/>
    </source>
</evidence>
<dbReference type="InterPro" id="IPR022988">
    <property type="entry name" value="Ni_resp_reg_NikR"/>
</dbReference>
<evidence type="ECO:0000256" key="1">
    <source>
        <dbReference type="ARBA" id="ARBA00001967"/>
    </source>
</evidence>
<dbReference type="NCBIfam" id="NF003381">
    <property type="entry name" value="PRK04460.1"/>
    <property type="match status" value="1"/>
</dbReference>
<feature type="compositionally biased region" description="Basic residues" evidence="9">
    <location>
        <begin position="147"/>
        <end position="157"/>
    </location>
</feature>
<dbReference type="InterPro" id="IPR010985">
    <property type="entry name" value="Ribbon_hlx_hlx"/>
</dbReference>
<dbReference type="RefSeq" id="WP_083725823.1">
    <property type="nucleotide sequence ID" value="NZ_FOUD01000009.1"/>
</dbReference>
<dbReference type="GO" id="GO:0003700">
    <property type="term" value="F:DNA-binding transcription factor activity"/>
    <property type="evidence" value="ECO:0007669"/>
    <property type="project" value="UniProtKB-UniRule"/>
</dbReference>
<keyword evidence="7 8" id="KW-0804">Transcription</keyword>
<dbReference type="NCBIfam" id="NF002815">
    <property type="entry name" value="PRK02967.1"/>
    <property type="match status" value="1"/>
</dbReference>
<dbReference type="AlphaFoldDB" id="A0A1S8DH22"/>
<evidence type="ECO:0000313" key="12">
    <source>
        <dbReference type="EMBL" id="ONM44748.1"/>
    </source>
</evidence>
<dbReference type="InterPro" id="IPR002145">
    <property type="entry name" value="CopG"/>
</dbReference>
<comment type="similarity">
    <text evidence="2 8">Belongs to the transcriptional regulatory CopG/NikR family.</text>
</comment>
<evidence type="ECO:0000256" key="9">
    <source>
        <dbReference type="SAM" id="MobiDB-lite"/>
    </source>
</evidence>
<dbReference type="SUPFAM" id="SSF47598">
    <property type="entry name" value="Ribbon-helix-helix"/>
    <property type="match status" value="1"/>
</dbReference>
<dbReference type="EMBL" id="MUBC01000010">
    <property type="protein sequence ID" value="ONM44748.1"/>
    <property type="molecule type" value="Genomic_DNA"/>
</dbReference>
<evidence type="ECO:0000256" key="3">
    <source>
        <dbReference type="ARBA" id="ARBA00022596"/>
    </source>
</evidence>
<dbReference type="InterPro" id="IPR050192">
    <property type="entry name" value="CopG/NikR_regulator"/>
</dbReference>
<evidence type="ECO:0000256" key="4">
    <source>
        <dbReference type="ARBA" id="ARBA00022723"/>
    </source>
</evidence>
<organism evidence="12 13">
    <name type="scientific">Halopseudomonas pachastrellae</name>
    <dbReference type="NCBI Taxonomy" id="254161"/>
    <lineage>
        <taxon>Bacteria</taxon>
        <taxon>Pseudomonadati</taxon>
        <taxon>Pseudomonadota</taxon>
        <taxon>Gammaproteobacteria</taxon>
        <taxon>Pseudomonadales</taxon>
        <taxon>Pseudomonadaceae</taxon>
        <taxon>Halopseudomonas</taxon>
    </lineage>
</organism>
<name>A0A1S8DH22_9GAMM</name>
<evidence type="ECO:0000256" key="5">
    <source>
        <dbReference type="ARBA" id="ARBA00023015"/>
    </source>
</evidence>
<evidence type="ECO:0000256" key="7">
    <source>
        <dbReference type="ARBA" id="ARBA00023163"/>
    </source>
</evidence>
<dbReference type="InterPro" id="IPR027271">
    <property type="entry name" value="Acetolactate_synth/TF_NikR_C"/>
</dbReference>
<comment type="caution">
    <text evidence="12">The sequence shown here is derived from an EMBL/GenBank/DDBJ whole genome shotgun (WGS) entry which is preliminary data.</text>
</comment>
<sequence length="157" mass="18152">MERITISLESELAEAFDALIAERGYRSRSEAMRDLLRAELESARQAQEPSEYCVAALSYVYHHHQRELAERLARHHHEHHDLSVSTLLSYIDHDHCLASSILRGPTQQVRQLAERIMAESGVRHGQLNQVSLTEDDHEHQHVGHDHSTRHRHLRPLS</sequence>
<feature type="region of interest" description="Disordered" evidence="9">
    <location>
        <begin position="135"/>
        <end position="157"/>
    </location>
</feature>
<evidence type="ECO:0000313" key="13">
    <source>
        <dbReference type="Proteomes" id="UP000242847"/>
    </source>
</evidence>